<feature type="transmembrane region" description="Helical" evidence="8">
    <location>
        <begin position="708"/>
        <end position="728"/>
    </location>
</feature>
<dbReference type="OrthoDB" id="2150267at2759"/>
<comment type="similarity">
    <text evidence="2">Belongs to the bacterial solute-binding protein 1 family.</text>
</comment>
<dbReference type="PROSITE" id="PS50259">
    <property type="entry name" value="G_PROTEIN_RECEP_F3_4"/>
    <property type="match status" value="1"/>
</dbReference>
<keyword evidence="6 8" id="KW-1133">Transmembrane helix</keyword>
<feature type="transmembrane region" description="Helical" evidence="8">
    <location>
        <begin position="638"/>
        <end position="658"/>
    </location>
</feature>
<feature type="signal peptide" evidence="9">
    <location>
        <begin position="1"/>
        <end position="19"/>
    </location>
</feature>
<dbReference type="Gene3D" id="3.40.190.10">
    <property type="entry name" value="Periplasmic binding protein-like II"/>
    <property type="match status" value="2"/>
</dbReference>
<dbReference type="InterPro" id="IPR006059">
    <property type="entry name" value="SBP"/>
</dbReference>
<protein>
    <recommendedName>
        <fullName evidence="10">G-protein coupled receptors family 3 profile domain-containing protein</fullName>
    </recommendedName>
</protein>
<keyword evidence="3" id="KW-0813">Transport</keyword>
<dbReference type="AlphaFoldDB" id="A0A0G4J4C3"/>
<evidence type="ECO:0000256" key="3">
    <source>
        <dbReference type="ARBA" id="ARBA00022448"/>
    </source>
</evidence>
<keyword evidence="4 8" id="KW-0812">Transmembrane</keyword>
<name>A0A0G4J4C3_PLABS</name>
<dbReference type="STRING" id="37360.A0A0G4J4C3"/>
<evidence type="ECO:0000313" key="12">
    <source>
        <dbReference type="Proteomes" id="UP000039324"/>
    </source>
</evidence>
<feature type="chain" id="PRO_5005193969" description="G-protein coupled receptors family 3 profile domain-containing protein" evidence="9">
    <location>
        <begin position="20"/>
        <end position="777"/>
    </location>
</feature>
<dbReference type="Proteomes" id="UP000039324">
    <property type="component" value="Unassembled WGS sequence"/>
</dbReference>
<accession>A0A0G4J4C3</accession>
<dbReference type="PANTHER" id="PTHR43649">
    <property type="entry name" value="ARABINOSE-BINDING PROTEIN-RELATED"/>
    <property type="match status" value="1"/>
</dbReference>
<dbReference type="Pfam" id="PF01547">
    <property type="entry name" value="SBP_bac_1"/>
    <property type="match status" value="1"/>
</dbReference>
<dbReference type="EMBL" id="CDSF01000129">
    <property type="protein sequence ID" value="CEP02493.1"/>
    <property type="molecule type" value="Genomic_DNA"/>
</dbReference>
<comment type="subcellular location">
    <subcellularLocation>
        <location evidence="1">Membrane</location>
        <topology evidence="1">Multi-pass membrane protein</topology>
    </subcellularLocation>
</comment>
<evidence type="ECO:0000256" key="9">
    <source>
        <dbReference type="SAM" id="SignalP"/>
    </source>
</evidence>
<dbReference type="InterPro" id="IPR050490">
    <property type="entry name" value="Bact_solute-bd_prot1"/>
</dbReference>
<feature type="transmembrane region" description="Helical" evidence="8">
    <location>
        <begin position="526"/>
        <end position="551"/>
    </location>
</feature>
<evidence type="ECO:0000256" key="6">
    <source>
        <dbReference type="ARBA" id="ARBA00022989"/>
    </source>
</evidence>
<evidence type="ECO:0000256" key="5">
    <source>
        <dbReference type="ARBA" id="ARBA00022729"/>
    </source>
</evidence>
<dbReference type="PANTHER" id="PTHR43649:SF34">
    <property type="entry name" value="ABC TRANSPORTER PERIPLASMIC-BINDING PROTEIN YCJN-RELATED"/>
    <property type="match status" value="1"/>
</dbReference>
<sequence length="777" mass="84923">MLDAAVVIVAAALVSSCGALDALTFMTATAENASDSAGAQAYADRIAGLVPGVKINVDSTIGLATWSDTFWAQYAEIRKPGVVDVTWLDTTWVAEFSNHLADLTEHLPVDFIQQFHPDSLQGGWYNDRLVALPWDIQNAFLIYNKVLLAKYGYGAPPQTWDELEEMSRTIQEGERQNNTQFYGYAWDALNEGLTCNLLELISSHGGGNIIEPDGRVTAHARSASRSRTWLTDAMWAHHQVSINNPHALKALTRAVHWIGNISTDQVMSWDEDGSIAVFLAGGAAFTRQWGMMNFPTDDVTAATYGIAMLPNDGHGTRSKGTAGNDYLGISKYSNRSQEAAAVLMAMLSDQEQVREYRLFGLAPSRTSIYCGKGLCAPYDPNHWQICDANITDDYSVFRFTDATAPGHYDDASRIVFTNVHRALTYEISPQDALNTIECQLVLLLHGRSLLPDRCLNELRTEPWAYATAYSVTGLAVAISLALIPAFIYNKDNPVIRSASPIFCITICIGAVIFLASNLTATLKPNLFRGICWANAGLTCIGFIIMMGALYVKQHRVAQIFAAVSGANGAMRAVTITNADVFKRLSVLVGLEAIAIGAWMFSQETVTGMAIVQKVFRESGCPCGADLDYVYSCRYSPTGFWLVAAFNFAIVIAGTIMAFRSRDIPMLMYNETKYMCMCAYNIFLALVLILPVLLLLTDNPSIQLVARSVAVVVIVLCTLGTLFSYKFYLIATMTPAELKVVMDSRSPASVKVRPTFDAISTKRGLSTASKPGLSTTTK</sequence>
<keyword evidence="12" id="KW-1185">Reference proteome</keyword>
<keyword evidence="7 8" id="KW-0472">Membrane</keyword>
<evidence type="ECO:0000256" key="8">
    <source>
        <dbReference type="SAM" id="Phobius"/>
    </source>
</evidence>
<evidence type="ECO:0000256" key="4">
    <source>
        <dbReference type="ARBA" id="ARBA00022692"/>
    </source>
</evidence>
<proteinExistence type="inferred from homology"/>
<keyword evidence="5 9" id="KW-0732">Signal</keyword>
<dbReference type="GO" id="GO:0004930">
    <property type="term" value="F:G protein-coupled receptor activity"/>
    <property type="evidence" value="ECO:0007669"/>
    <property type="project" value="InterPro"/>
</dbReference>
<gene>
    <name evidence="11" type="ORF">PBRA_009077</name>
</gene>
<organism evidence="11 12">
    <name type="scientific">Plasmodiophora brassicae</name>
    <name type="common">Clubroot disease agent</name>
    <dbReference type="NCBI Taxonomy" id="37360"/>
    <lineage>
        <taxon>Eukaryota</taxon>
        <taxon>Sar</taxon>
        <taxon>Rhizaria</taxon>
        <taxon>Endomyxa</taxon>
        <taxon>Phytomyxea</taxon>
        <taxon>Plasmodiophorida</taxon>
        <taxon>Plasmodiophoridae</taxon>
        <taxon>Plasmodiophora</taxon>
    </lineage>
</organism>
<dbReference type="SUPFAM" id="SSF53850">
    <property type="entry name" value="Periplasmic binding protein-like II"/>
    <property type="match status" value="1"/>
</dbReference>
<evidence type="ECO:0000259" key="10">
    <source>
        <dbReference type="PROSITE" id="PS50259"/>
    </source>
</evidence>
<feature type="transmembrane region" description="Helical" evidence="8">
    <location>
        <begin position="580"/>
        <end position="600"/>
    </location>
</feature>
<dbReference type="InterPro" id="IPR017978">
    <property type="entry name" value="GPCR_3_C"/>
</dbReference>
<dbReference type="Pfam" id="PF00003">
    <property type="entry name" value="7tm_3"/>
    <property type="match status" value="1"/>
</dbReference>
<reference evidence="11 12" key="1">
    <citation type="submission" date="2015-02" db="EMBL/GenBank/DDBJ databases">
        <authorList>
            <person name="Chooi Y.-H."/>
        </authorList>
    </citation>
    <scope>NUCLEOTIDE SEQUENCE [LARGE SCALE GENOMIC DNA]</scope>
    <source>
        <strain evidence="11">E3</strain>
    </source>
</reference>
<evidence type="ECO:0000313" key="11">
    <source>
        <dbReference type="EMBL" id="CEP02493.1"/>
    </source>
</evidence>
<evidence type="ECO:0000256" key="7">
    <source>
        <dbReference type="ARBA" id="ARBA00023136"/>
    </source>
</evidence>
<feature type="domain" description="G-protein coupled receptors family 3 profile" evidence="10">
    <location>
        <begin position="474"/>
        <end position="729"/>
    </location>
</feature>
<feature type="transmembrane region" description="Helical" evidence="8">
    <location>
        <begin position="678"/>
        <end position="696"/>
    </location>
</feature>
<dbReference type="GO" id="GO:0016020">
    <property type="term" value="C:membrane"/>
    <property type="evidence" value="ECO:0007669"/>
    <property type="project" value="UniProtKB-SubCell"/>
</dbReference>
<evidence type="ECO:0000256" key="2">
    <source>
        <dbReference type="ARBA" id="ARBA00008520"/>
    </source>
</evidence>
<feature type="transmembrane region" description="Helical" evidence="8">
    <location>
        <begin position="500"/>
        <end position="520"/>
    </location>
</feature>
<feature type="transmembrane region" description="Helical" evidence="8">
    <location>
        <begin position="463"/>
        <end position="488"/>
    </location>
</feature>
<evidence type="ECO:0000256" key="1">
    <source>
        <dbReference type="ARBA" id="ARBA00004141"/>
    </source>
</evidence>